<sequence>MKITKLSILIILILCPLFSLQAHSQSVMGINFGSSEDEVYQALEARFNSYEIDKSNGKIELLLEFNIGDVKFHYGSFEFQRQGKESYFNYAHFEKHYTLNNVKNAIIERDYIRDVIYSKYKEIRGYKNSQGYHCYHFGTDPKDENRFLGEITLSKLKGRDGKVRLYLCLDYGPIYYLDRSSDF</sequence>
<reference evidence="1" key="1">
    <citation type="journal article" date="2021" name="Proc. Natl. Acad. Sci. U.S.A.">
        <title>A Catalog of Tens of Thousands of Viruses from Human Metagenomes Reveals Hidden Associations with Chronic Diseases.</title>
        <authorList>
            <person name="Tisza M.J."/>
            <person name="Buck C.B."/>
        </authorList>
    </citation>
    <scope>NUCLEOTIDE SEQUENCE</scope>
    <source>
        <strain evidence="1">CtnsL8</strain>
    </source>
</reference>
<protein>
    <submittedName>
        <fullName evidence="1">Maltoporin periplasmic N-terminal extension</fullName>
    </submittedName>
</protein>
<accession>A0A8S5PN88</accession>
<organism evidence="1">
    <name type="scientific">Siphoviridae sp. ctnsL8</name>
    <dbReference type="NCBI Taxonomy" id="2825666"/>
    <lineage>
        <taxon>Viruses</taxon>
        <taxon>Duplodnaviria</taxon>
        <taxon>Heunggongvirae</taxon>
        <taxon>Uroviricota</taxon>
        <taxon>Caudoviricetes</taxon>
    </lineage>
</organism>
<dbReference type="EMBL" id="BK015467">
    <property type="protein sequence ID" value="DAE08322.1"/>
    <property type="molecule type" value="Genomic_DNA"/>
</dbReference>
<evidence type="ECO:0000313" key="1">
    <source>
        <dbReference type="EMBL" id="DAE08322.1"/>
    </source>
</evidence>
<proteinExistence type="predicted"/>
<name>A0A8S5PN88_9CAUD</name>